<dbReference type="Proteomes" id="UP000216991">
    <property type="component" value="Unassembled WGS sequence"/>
</dbReference>
<dbReference type="PANTHER" id="PTHR23504:SF15">
    <property type="entry name" value="MAJOR FACILITATOR SUPERFAMILY (MFS) PROFILE DOMAIN-CONTAINING PROTEIN"/>
    <property type="match status" value="1"/>
</dbReference>
<feature type="transmembrane region" description="Helical" evidence="8">
    <location>
        <begin position="281"/>
        <end position="299"/>
    </location>
</feature>
<reference evidence="10 11" key="1">
    <citation type="submission" date="2017-07" db="EMBL/GenBank/DDBJ databases">
        <title>Sandarakinorhabdus cyanobacteriorum sp. nov., a novel bacterium isolated from cyanobacterial aggregates in a eutrophic lake.</title>
        <authorList>
            <person name="Cai H."/>
        </authorList>
    </citation>
    <scope>NUCLEOTIDE SEQUENCE [LARGE SCALE GENOMIC DNA]</scope>
    <source>
        <strain evidence="10 11">TH057</strain>
    </source>
</reference>
<dbReference type="Pfam" id="PF07690">
    <property type="entry name" value="MFS_1"/>
    <property type="match status" value="1"/>
</dbReference>
<feature type="transmembrane region" description="Helical" evidence="8">
    <location>
        <begin position="250"/>
        <end position="269"/>
    </location>
</feature>
<comment type="function">
    <text evidence="1">Resistance to tetracycline by an active tetracycline efflux. This is an energy-dependent process that decreases the accumulation of the antibiotic in whole cells. This protein functions as a metal-tetracycline/H(+) antiporter.</text>
</comment>
<evidence type="ECO:0000256" key="8">
    <source>
        <dbReference type="SAM" id="Phobius"/>
    </source>
</evidence>
<feature type="transmembrane region" description="Helical" evidence="8">
    <location>
        <begin position="100"/>
        <end position="121"/>
    </location>
</feature>
<feature type="transmembrane region" description="Helical" evidence="8">
    <location>
        <begin position="133"/>
        <end position="154"/>
    </location>
</feature>
<feature type="transmembrane region" description="Helical" evidence="8">
    <location>
        <begin position="213"/>
        <end position="235"/>
    </location>
</feature>
<comment type="subcellular location">
    <subcellularLocation>
        <location evidence="2">Membrane</location>
        <topology evidence="2">Multi-pass membrane protein</topology>
    </subcellularLocation>
</comment>
<evidence type="ECO:0000256" key="2">
    <source>
        <dbReference type="ARBA" id="ARBA00004141"/>
    </source>
</evidence>
<dbReference type="Gene3D" id="1.20.1250.20">
    <property type="entry name" value="MFS general substrate transporter like domains"/>
    <property type="match status" value="1"/>
</dbReference>
<evidence type="ECO:0000256" key="6">
    <source>
        <dbReference type="ARBA" id="ARBA00022989"/>
    </source>
</evidence>
<organism evidence="10 11">
    <name type="scientific">Sandarakinorhabdus cyanobacteriorum</name>
    <dbReference type="NCBI Taxonomy" id="1981098"/>
    <lineage>
        <taxon>Bacteria</taxon>
        <taxon>Pseudomonadati</taxon>
        <taxon>Pseudomonadota</taxon>
        <taxon>Alphaproteobacteria</taxon>
        <taxon>Sphingomonadales</taxon>
        <taxon>Sphingosinicellaceae</taxon>
        <taxon>Sandarakinorhabdus</taxon>
    </lineage>
</organism>
<dbReference type="OrthoDB" id="9764259at2"/>
<dbReference type="PRINTS" id="PR01035">
    <property type="entry name" value="TCRTETA"/>
</dbReference>
<dbReference type="PROSITE" id="PS50850">
    <property type="entry name" value="MFS"/>
    <property type="match status" value="1"/>
</dbReference>
<comment type="similarity">
    <text evidence="3">Belongs to the major facilitator superfamily. TCR/Tet family.</text>
</comment>
<dbReference type="SUPFAM" id="SSF103473">
    <property type="entry name" value="MFS general substrate transporter"/>
    <property type="match status" value="1"/>
</dbReference>
<gene>
    <name evidence="10" type="ORF">CHU93_11395</name>
</gene>
<dbReference type="PROSITE" id="PS00216">
    <property type="entry name" value="SUGAR_TRANSPORT_1"/>
    <property type="match status" value="1"/>
</dbReference>
<evidence type="ECO:0000259" key="9">
    <source>
        <dbReference type="PROSITE" id="PS50850"/>
    </source>
</evidence>
<dbReference type="InterPro" id="IPR005829">
    <property type="entry name" value="Sugar_transporter_CS"/>
</dbReference>
<keyword evidence="5 8" id="KW-0812">Transmembrane</keyword>
<dbReference type="CDD" id="cd17388">
    <property type="entry name" value="MFS_TetA"/>
    <property type="match status" value="1"/>
</dbReference>
<dbReference type="InterPro" id="IPR020846">
    <property type="entry name" value="MFS_dom"/>
</dbReference>
<accession>A0A255YEX1</accession>
<protein>
    <submittedName>
        <fullName evidence="10">Tetracycline resistance MFS efflux pump</fullName>
    </submittedName>
</protein>
<keyword evidence="11" id="KW-1185">Reference proteome</keyword>
<feature type="transmembrane region" description="Helical" evidence="8">
    <location>
        <begin position="160"/>
        <end position="181"/>
    </location>
</feature>
<dbReference type="GO" id="GO:0022857">
    <property type="term" value="F:transmembrane transporter activity"/>
    <property type="evidence" value="ECO:0007669"/>
    <property type="project" value="InterPro"/>
</dbReference>
<evidence type="ECO:0000256" key="7">
    <source>
        <dbReference type="ARBA" id="ARBA00023136"/>
    </source>
</evidence>
<feature type="transmembrane region" description="Helical" evidence="8">
    <location>
        <begin position="44"/>
        <end position="63"/>
    </location>
</feature>
<sequence>MNRALTFIFVTVLIDAIGFGVVIPVFPQLIVRLSGQPLATTAEVSGWIAFMYASIQFVMGPVIGGLSDRFGRRPVLLASLAAFAADYVVMAFAPTLWWLVAARVVAGITGATFPTAYAYIADVTPPEKRGANFGVIGMAFGFGFIIGPALGGFVARYGEAVPFLVSAGLAAANFLYGLIVLPESLPPEKRRAFEWRRANPVGALLRLKSAHPVVLMLAATVFVWTLSYQSLYSIWSYHGQLRYGWNAEQVGWSLAAVGVTGAIVQGFLGRRLIPRFGQRRIIAVGIVSAVAGYSTYAMADAGWMVYLGIAVSACQGLVFPCLQGLMSTEMPPSEQGELQGAVASIQSLSAIIGPPLMTTVFARFSADGAPVHAPGAPFVVSLFFVGLTALLFLRVQGVSRAVPAA</sequence>
<feature type="transmembrane region" description="Helical" evidence="8">
    <location>
        <begin position="75"/>
        <end position="94"/>
    </location>
</feature>
<dbReference type="InterPro" id="IPR036259">
    <property type="entry name" value="MFS_trans_sf"/>
</dbReference>
<dbReference type="GO" id="GO:0016020">
    <property type="term" value="C:membrane"/>
    <property type="evidence" value="ECO:0007669"/>
    <property type="project" value="UniProtKB-SubCell"/>
</dbReference>
<comment type="caution">
    <text evidence="10">The sequence shown here is derived from an EMBL/GenBank/DDBJ whole genome shotgun (WGS) entry which is preliminary data.</text>
</comment>
<evidence type="ECO:0000313" key="10">
    <source>
        <dbReference type="EMBL" id="OYQ27105.1"/>
    </source>
</evidence>
<evidence type="ECO:0000256" key="5">
    <source>
        <dbReference type="ARBA" id="ARBA00022692"/>
    </source>
</evidence>
<dbReference type="AlphaFoldDB" id="A0A255YEX1"/>
<keyword evidence="4" id="KW-0813">Transport</keyword>
<name>A0A255YEX1_9SPHN</name>
<keyword evidence="7 8" id="KW-0472">Membrane</keyword>
<dbReference type="InterPro" id="IPR011701">
    <property type="entry name" value="MFS"/>
</dbReference>
<dbReference type="PANTHER" id="PTHR23504">
    <property type="entry name" value="MAJOR FACILITATOR SUPERFAMILY DOMAIN-CONTAINING PROTEIN 10"/>
    <property type="match status" value="1"/>
</dbReference>
<feature type="domain" description="Major facilitator superfamily (MFS) profile" evidence="9">
    <location>
        <begin position="4"/>
        <end position="400"/>
    </location>
</feature>
<evidence type="ECO:0000256" key="4">
    <source>
        <dbReference type="ARBA" id="ARBA00022448"/>
    </source>
</evidence>
<dbReference type="EMBL" id="NOXT01000115">
    <property type="protein sequence ID" value="OYQ27105.1"/>
    <property type="molecule type" value="Genomic_DNA"/>
</dbReference>
<evidence type="ECO:0000256" key="1">
    <source>
        <dbReference type="ARBA" id="ARBA00003279"/>
    </source>
</evidence>
<evidence type="ECO:0000256" key="3">
    <source>
        <dbReference type="ARBA" id="ARBA00007520"/>
    </source>
</evidence>
<feature type="transmembrane region" description="Helical" evidence="8">
    <location>
        <begin position="374"/>
        <end position="393"/>
    </location>
</feature>
<proteinExistence type="inferred from homology"/>
<keyword evidence="6 8" id="KW-1133">Transmembrane helix</keyword>
<evidence type="ECO:0000313" key="11">
    <source>
        <dbReference type="Proteomes" id="UP000216991"/>
    </source>
</evidence>
<dbReference type="RefSeq" id="WP_094474165.1">
    <property type="nucleotide sequence ID" value="NZ_NOXT01000115.1"/>
</dbReference>
<dbReference type="InterPro" id="IPR001958">
    <property type="entry name" value="Tet-R_TetA/multi-R_MdtG-like"/>
</dbReference>